<proteinExistence type="predicted"/>
<evidence type="ECO:0008006" key="9">
    <source>
        <dbReference type="Google" id="ProtNLM"/>
    </source>
</evidence>
<dbReference type="EMBL" id="QEWQ01000001">
    <property type="protein sequence ID" value="PWD81804.1"/>
    <property type="molecule type" value="Genomic_DNA"/>
</dbReference>
<evidence type="ECO:0000256" key="3">
    <source>
        <dbReference type="ARBA" id="ARBA00023139"/>
    </source>
</evidence>
<sequence length="177" mass="20468">MIEGLFMQLQKRWAQWLLLCVTVLALVGCGFHLRGNVQFPEAYQKAFIESNEPAYSLDSVAFYIQRALRSQVTFVDNVKEADMIINVQETYDSRIVSSNTTGIYRTYTNELFATIYISDRSGQLIFRPEQFSKSESFTLDEREPLAKTTAEEAIKRELAIELSQDFIRRLGVQMRSR</sequence>
<keyword evidence="8" id="KW-1185">Reference proteome</keyword>
<dbReference type="AlphaFoldDB" id="A0A2U2AGL2"/>
<evidence type="ECO:0000256" key="5">
    <source>
        <dbReference type="ARBA" id="ARBA00023288"/>
    </source>
</evidence>
<evidence type="ECO:0000256" key="2">
    <source>
        <dbReference type="ARBA" id="ARBA00023136"/>
    </source>
</evidence>
<evidence type="ECO:0000256" key="4">
    <source>
        <dbReference type="ARBA" id="ARBA00023237"/>
    </source>
</evidence>
<comment type="caution">
    <text evidence="7">The sequence shown here is derived from an EMBL/GenBank/DDBJ whole genome shotgun (WGS) entry which is preliminary data.</text>
</comment>
<gene>
    <name evidence="7" type="ORF">DC083_01005</name>
</gene>
<dbReference type="Gene3D" id="3.30.160.150">
    <property type="entry name" value="Lipoprotein like domain"/>
    <property type="match status" value="1"/>
</dbReference>
<evidence type="ECO:0000256" key="1">
    <source>
        <dbReference type="ARBA" id="ARBA00022729"/>
    </source>
</evidence>
<keyword evidence="5" id="KW-0449">Lipoprotein</keyword>
<protein>
    <recommendedName>
        <fullName evidence="9">LPS-assembly lipoprotein LptE</fullName>
    </recommendedName>
</protein>
<evidence type="ECO:0000313" key="7">
    <source>
        <dbReference type="EMBL" id="PWD81804.1"/>
    </source>
</evidence>
<reference evidence="8" key="1">
    <citation type="submission" date="2018-05" db="EMBL/GenBank/DDBJ databases">
        <title>Ignatzschineria dubaiensis sp. nov., isolated from necrotic foot tissues of dromedaries (Camelus dromedarius) and associated maggots in Dubai, United Arab Emirates.</title>
        <authorList>
            <person name="Tsang C.C."/>
            <person name="Tang J.Y.M."/>
            <person name="Fong J.Y.H."/>
            <person name="Kinne J."/>
            <person name="Lee H.H."/>
            <person name="Joseph M."/>
            <person name="Jose S."/>
            <person name="Schuster R.K."/>
            <person name="Tang Y."/>
            <person name="Sivakumar S."/>
            <person name="Chen J.H.K."/>
            <person name="Teng J.L.L."/>
            <person name="Lau S.K.P."/>
            <person name="Wernery U."/>
            <person name="Woo P.C.Y."/>
        </authorList>
    </citation>
    <scope>NUCLEOTIDE SEQUENCE [LARGE SCALE GENOMIC DNA]</scope>
    <source>
        <strain evidence="8">KCTC 22644</strain>
    </source>
</reference>
<dbReference type="Proteomes" id="UP000245020">
    <property type="component" value="Unassembled WGS sequence"/>
</dbReference>
<dbReference type="PANTHER" id="PTHR38098:SF1">
    <property type="entry name" value="LPS-ASSEMBLY LIPOPROTEIN LPTE"/>
    <property type="match status" value="1"/>
</dbReference>
<keyword evidence="6" id="KW-1133">Transmembrane helix</keyword>
<feature type="transmembrane region" description="Helical" evidence="6">
    <location>
        <begin position="13"/>
        <end position="33"/>
    </location>
</feature>
<keyword evidence="1" id="KW-0732">Signal</keyword>
<evidence type="ECO:0000313" key="8">
    <source>
        <dbReference type="Proteomes" id="UP000245020"/>
    </source>
</evidence>
<dbReference type="GO" id="GO:0043165">
    <property type="term" value="P:Gram-negative-bacterium-type cell outer membrane assembly"/>
    <property type="evidence" value="ECO:0007669"/>
    <property type="project" value="InterPro"/>
</dbReference>
<evidence type="ECO:0000256" key="6">
    <source>
        <dbReference type="SAM" id="Phobius"/>
    </source>
</evidence>
<accession>A0A2U2AGL2</accession>
<keyword evidence="3" id="KW-0564">Palmitate</keyword>
<organism evidence="7 8">
    <name type="scientific">Ignatzschineria ureiclastica</name>
    <dbReference type="NCBI Taxonomy" id="472582"/>
    <lineage>
        <taxon>Bacteria</taxon>
        <taxon>Pseudomonadati</taxon>
        <taxon>Pseudomonadota</taxon>
        <taxon>Gammaproteobacteria</taxon>
        <taxon>Cardiobacteriales</taxon>
        <taxon>Ignatzschineriaceae</taxon>
        <taxon>Ignatzschineria</taxon>
    </lineage>
</organism>
<dbReference type="Pfam" id="PF04390">
    <property type="entry name" value="LptE"/>
    <property type="match status" value="1"/>
</dbReference>
<dbReference type="GO" id="GO:0019867">
    <property type="term" value="C:outer membrane"/>
    <property type="evidence" value="ECO:0007669"/>
    <property type="project" value="InterPro"/>
</dbReference>
<name>A0A2U2AGL2_9GAMM</name>
<keyword evidence="4" id="KW-0998">Cell outer membrane</keyword>
<dbReference type="GO" id="GO:0001530">
    <property type="term" value="F:lipopolysaccharide binding"/>
    <property type="evidence" value="ECO:0007669"/>
    <property type="project" value="TreeGrafter"/>
</dbReference>
<dbReference type="InterPro" id="IPR007485">
    <property type="entry name" value="LPS_assembly_LptE"/>
</dbReference>
<dbReference type="GO" id="GO:0015920">
    <property type="term" value="P:lipopolysaccharide transport"/>
    <property type="evidence" value="ECO:0007669"/>
    <property type="project" value="TreeGrafter"/>
</dbReference>
<keyword evidence="6" id="KW-0812">Transmembrane</keyword>
<keyword evidence="2 6" id="KW-0472">Membrane</keyword>
<dbReference type="GO" id="GO:1990351">
    <property type="term" value="C:transporter complex"/>
    <property type="evidence" value="ECO:0007669"/>
    <property type="project" value="TreeGrafter"/>
</dbReference>
<dbReference type="PANTHER" id="PTHR38098">
    <property type="entry name" value="LPS-ASSEMBLY LIPOPROTEIN LPTE"/>
    <property type="match status" value="1"/>
</dbReference>